<dbReference type="EMBL" id="JAWWNJ010000009">
    <property type="protein sequence ID" value="KAK7048108.1"/>
    <property type="molecule type" value="Genomic_DNA"/>
</dbReference>
<protein>
    <submittedName>
        <fullName evidence="1">Uncharacterized protein</fullName>
    </submittedName>
</protein>
<comment type="caution">
    <text evidence="1">The sequence shown here is derived from an EMBL/GenBank/DDBJ whole genome shotgun (WGS) entry which is preliminary data.</text>
</comment>
<accession>A0AAW0D8Y9</accession>
<sequence length="274" mass="32007">MHNRRLGLGGYVSPETCKEWRQRRLSELEHEDDVEREGNKTASTHIIQKLSKPLCLAEHHFRSSSIQAFCPHCLNCDHCWGHNTPEVAATCNFPVCRIPHPSYTNWQEHMGPIDGYFSEASFFGGSPHTVSWWRETYYAYHDHYLRQGHFVGKDQNLIFSLFLLFPSRIIAVWLDDPDAPAHKELGPVQDTAHEGFLGSCGENWFYYQFWLANLADRLAMNEIWEKAALWSWGGWRRRRECRLTRVVWVKELLHRQFGKDWRPPMPSIAVPGNS</sequence>
<evidence type="ECO:0000313" key="1">
    <source>
        <dbReference type="EMBL" id="KAK7048108.1"/>
    </source>
</evidence>
<reference evidence="1 2" key="1">
    <citation type="journal article" date="2024" name="J Genomics">
        <title>Draft genome sequencing and assembly of Favolaschia claudopus CIRM-BRFM 2984 isolated from oak limbs.</title>
        <authorList>
            <person name="Navarro D."/>
            <person name="Drula E."/>
            <person name="Chaduli D."/>
            <person name="Cazenave R."/>
            <person name="Ahrendt S."/>
            <person name="Wang J."/>
            <person name="Lipzen A."/>
            <person name="Daum C."/>
            <person name="Barry K."/>
            <person name="Grigoriev I.V."/>
            <person name="Favel A."/>
            <person name="Rosso M.N."/>
            <person name="Martin F."/>
        </authorList>
    </citation>
    <scope>NUCLEOTIDE SEQUENCE [LARGE SCALE GENOMIC DNA]</scope>
    <source>
        <strain evidence="1 2">CIRM-BRFM 2984</strain>
    </source>
</reference>
<proteinExistence type="predicted"/>
<dbReference type="Proteomes" id="UP001362999">
    <property type="component" value="Unassembled WGS sequence"/>
</dbReference>
<keyword evidence="2" id="KW-1185">Reference proteome</keyword>
<evidence type="ECO:0000313" key="2">
    <source>
        <dbReference type="Proteomes" id="UP001362999"/>
    </source>
</evidence>
<dbReference type="AlphaFoldDB" id="A0AAW0D8Y9"/>
<name>A0AAW0D8Y9_9AGAR</name>
<organism evidence="1 2">
    <name type="scientific">Favolaschia claudopus</name>
    <dbReference type="NCBI Taxonomy" id="2862362"/>
    <lineage>
        <taxon>Eukaryota</taxon>
        <taxon>Fungi</taxon>
        <taxon>Dikarya</taxon>
        <taxon>Basidiomycota</taxon>
        <taxon>Agaricomycotina</taxon>
        <taxon>Agaricomycetes</taxon>
        <taxon>Agaricomycetidae</taxon>
        <taxon>Agaricales</taxon>
        <taxon>Marasmiineae</taxon>
        <taxon>Mycenaceae</taxon>
        <taxon>Favolaschia</taxon>
    </lineage>
</organism>
<gene>
    <name evidence="1" type="ORF">R3P38DRAFT_2764149</name>
</gene>